<dbReference type="InterPro" id="IPR011066">
    <property type="entry name" value="MscS_channel_C_sf"/>
</dbReference>
<evidence type="ECO:0000259" key="9">
    <source>
        <dbReference type="Pfam" id="PF21082"/>
    </source>
</evidence>
<sequence length="273" mass="29721">MENIKDWFTDNQGLLLNHLISLVTALLILWLGTKLARYLANACKNILIKKSIDAAVASFVSSLIHAVVVAAVIIAALSHVGIQTATFVAILGAAGLAIGLSLQGSLSNFASGILITIFRPFKAGDFIEAGGVAGVVKEIQIFSTVLTTPDNKYVVVPNAQVTGSPITNYSRHDIRRLDLVVGVSYEADLQKTESVLRDILSKHELVLQDKDFTVGVAALADSSVNFNVRSWVNTADYWTVFYDLNKTIKMELERNDIAIPFPQMDVHLHSEKS</sequence>
<dbReference type="InterPro" id="IPR049278">
    <property type="entry name" value="MS_channel_C"/>
</dbReference>
<evidence type="ECO:0000259" key="8">
    <source>
        <dbReference type="Pfam" id="PF00924"/>
    </source>
</evidence>
<keyword evidence="7" id="KW-0406">Ion transport</keyword>
<comment type="caution">
    <text evidence="11">The sequence shown here is derived from an EMBL/GenBank/DDBJ whole genome shotgun (WGS) entry which is preliminary data.</text>
</comment>
<dbReference type="InterPro" id="IPR006685">
    <property type="entry name" value="MscS_channel_2nd"/>
</dbReference>
<keyword evidence="3" id="KW-1003">Cell membrane</keyword>
<dbReference type="Gene3D" id="1.10.287.1260">
    <property type="match status" value="1"/>
</dbReference>
<evidence type="ECO:0000256" key="6">
    <source>
        <dbReference type="ARBA" id="ARBA00023136"/>
    </source>
</evidence>
<keyword evidence="5 7" id="KW-1133">Transmembrane helix</keyword>
<dbReference type="Gene3D" id="2.30.30.60">
    <property type="match status" value="1"/>
</dbReference>
<dbReference type="PANTHER" id="PTHR30221:SF1">
    <property type="entry name" value="SMALL-CONDUCTANCE MECHANOSENSITIVE CHANNEL"/>
    <property type="match status" value="1"/>
</dbReference>
<feature type="transmembrane region" description="Helical" evidence="7">
    <location>
        <begin position="15"/>
        <end position="33"/>
    </location>
</feature>
<evidence type="ECO:0000256" key="3">
    <source>
        <dbReference type="ARBA" id="ARBA00022475"/>
    </source>
</evidence>
<dbReference type="InterPro" id="IPR049142">
    <property type="entry name" value="MS_channel_1st"/>
</dbReference>
<keyword evidence="7" id="KW-0813">Transport</keyword>
<proteinExistence type="inferred from homology"/>
<organism evidence="11 12">
    <name type="scientific">Catenovulum sediminis</name>
    <dbReference type="NCBI Taxonomy" id="1740262"/>
    <lineage>
        <taxon>Bacteria</taxon>
        <taxon>Pseudomonadati</taxon>
        <taxon>Pseudomonadota</taxon>
        <taxon>Gammaproteobacteria</taxon>
        <taxon>Alteromonadales</taxon>
        <taxon>Alteromonadaceae</taxon>
        <taxon>Catenovulum</taxon>
    </lineage>
</organism>
<reference evidence="11 12" key="1">
    <citation type="submission" date="2024-06" db="EMBL/GenBank/DDBJ databases">
        <authorList>
            <person name="Chen R.Y."/>
        </authorList>
    </citation>
    <scope>NUCLEOTIDE SEQUENCE [LARGE SCALE GENOMIC DNA]</scope>
    <source>
        <strain evidence="11 12">D2</strain>
    </source>
</reference>
<evidence type="ECO:0000256" key="4">
    <source>
        <dbReference type="ARBA" id="ARBA00022692"/>
    </source>
</evidence>
<comment type="subunit">
    <text evidence="7">Homoheptamer.</text>
</comment>
<dbReference type="Pfam" id="PF00924">
    <property type="entry name" value="MS_channel_2nd"/>
    <property type="match status" value="1"/>
</dbReference>
<keyword evidence="4 7" id="KW-0812">Transmembrane</keyword>
<protein>
    <recommendedName>
        <fullName evidence="7">Small-conductance mechanosensitive channel</fullName>
    </recommendedName>
</protein>
<dbReference type="RefSeq" id="WP_350400687.1">
    <property type="nucleotide sequence ID" value="NZ_JBELOE010000076.1"/>
</dbReference>
<dbReference type="Gene3D" id="3.30.70.100">
    <property type="match status" value="1"/>
</dbReference>
<name>A0ABV1RD97_9ALTE</name>
<feature type="domain" description="Mechanosensitive ion channel MscS" evidence="8">
    <location>
        <begin position="105"/>
        <end position="171"/>
    </location>
</feature>
<dbReference type="Pfam" id="PF05552">
    <property type="entry name" value="MS_channel_1st_1"/>
    <property type="match status" value="1"/>
</dbReference>
<dbReference type="Pfam" id="PF21088">
    <property type="entry name" value="MS_channel_1st"/>
    <property type="match status" value="1"/>
</dbReference>
<evidence type="ECO:0000256" key="5">
    <source>
        <dbReference type="ARBA" id="ARBA00022989"/>
    </source>
</evidence>
<dbReference type="SUPFAM" id="SSF82861">
    <property type="entry name" value="Mechanosensitive channel protein MscS (YggB), transmembrane region"/>
    <property type="match status" value="1"/>
</dbReference>
<evidence type="ECO:0000259" key="10">
    <source>
        <dbReference type="Pfam" id="PF21088"/>
    </source>
</evidence>
<accession>A0ABV1RD97</accession>
<evidence type="ECO:0000256" key="1">
    <source>
        <dbReference type="ARBA" id="ARBA00004651"/>
    </source>
</evidence>
<keyword evidence="12" id="KW-1185">Reference proteome</keyword>
<feature type="transmembrane region" description="Helical" evidence="7">
    <location>
        <begin position="82"/>
        <end position="102"/>
    </location>
</feature>
<keyword evidence="6 7" id="KW-0472">Membrane</keyword>
<evidence type="ECO:0000256" key="7">
    <source>
        <dbReference type="RuleBase" id="RU369025"/>
    </source>
</evidence>
<evidence type="ECO:0000313" key="11">
    <source>
        <dbReference type="EMBL" id="MER2490884.1"/>
    </source>
</evidence>
<keyword evidence="7" id="KW-0407">Ion channel</keyword>
<keyword evidence="7" id="KW-0997">Cell inner membrane</keyword>
<evidence type="ECO:0000256" key="2">
    <source>
        <dbReference type="ARBA" id="ARBA00008017"/>
    </source>
</evidence>
<dbReference type="SUPFAM" id="SSF50182">
    <property type="entry name" value="Sm-like ribonucleoproteins"/>
    <property type="match status" value="1"/>
</dbReference>
<dbReference type="EMBL" id="JBELOE010000076">
    <property type="protein sequence ID" value="MER2490884.1"/>
    <property type="molecule type" value="Genomic_DNA"/>
</dbReference>
<comment type="function">
    <text evidence="7">Mechanosensitive channel that participates in the regulation of osmotic pressure changes within the cell, opening in response to stretch forces in the membrane lipid bilayer, without the need for other proteins. Contributes to normal resistance to hypoosmotic shock. Forms an ion channel of 1.0 nanosiemens conductance with a slight preference for anions.</text>
</comment>
<dbReference type="InterPro" id="IPR008910">
    <property type="entry name" value="MSC_TM_helix"/>
</dbReference>
<gene>
    <name evidence="11" type="ORF">ABS311_03180</name>
</gene>
<dbReference type="SUPFAM" id="SSF82689">
    <property type="entry name" value="Mechanosensitive channel protein MscS (YggB), C-terminal domain"/>
    <property type="match status" value="1"/>
</dbReference>
<dbReference type="PANTHER" id="PTHR30221">
    <property type="entry name" value="SMALL-CONDUCTANCE MECHANOSENSITIVE CHANNEL"/>
    <property type="match status" value="1"/>
</dbReference>
<dbReference type="Proteomes" id="UP001467690">
    <property type="component" value="Unassembled WGS sequence"/>
</dbReference>
<evidence type="ECO:0000313" key="12">
    <source>
        <dbReference type="Proteomes" id="UP001467690"/>
    </source>
</evidence>
<dbReference type="InterPro" id="IPR011014">
    <property type="entry name" value="MscS_channel_TM-2"/>
</dbReference>
<feature type="domain" description="Mechanosensitive ion channel transmembrane helices 2/3" evidence="10">
    <location>
        <begin position="67"/>
        <end position="103"/>
    </location>
</feature>
<feature type="transmembrane region" description="Helical" evidence="7">
    <location>
        <begin position="54"/>
        <end position="76"/>
    </location>
</feature>
<dbReference type="InterPro" id="IPR045275">
    <property type="entry name" value="MscS_archaea/bacteria_type"/>
</dbReference>
<comment type="similarity">
    <text evidence="2 7">Belongs to the MscS (TC 1.A.23) family.</text>
</comment>
<feature type="domain" description="Mechanosensitive ion channel MscS C-terminal" evidence="9">
    <location>
        <begin position="178"/>
        <end position="259"/>
    </location>
</feature>
<comment type="subcellular location">
    <subcellularLocation>
        <location evidence="7">Cell inner membrane</location>
        <topology evidence="7">Multi-pass membrane protein</topology>
    </subcellularLocation>
    <subcellularLocation>
        <location evidence="1">Cell membrane</location>
        <topology evidence="1">Multi-pass membrane protein</topology>
    </subcellularLocation>
</comment>
<comment type="caution">
    <text evidence="7">Lacks conserved residue(s) required for the propagation of feature annotation.</text>
</comment>
<dbReference type="InterPro" id="IPR010920">
    <property type="entry name" value="LSM_dom_sf"/>
</dbReference>
<dbReference type="InterPro" id="IPR023408">
    <property type="entry name" value="MscS_beta-dom_sf"/>
</dbReference>
<dbReference type="Pfam" id="PF21082">
    <property type="entry name" value="MS_channel_3rd"/>
    <property type="match status" value="1"/>
</dbReference>